<accession>A0ABU0JXR8</accession>
<comment type="caution">
    <text evidence="1">The sequence shown here is derived from an EMBL/GenBank/DDBJ whole genome shotgun (WGS) entry which is preliminary data.</text>
</comment>
<dbReference type="RefSeq" id="WP_111943183.1">
    <property type="nucleotide sequence ID" value="NZ_BAAACJ010000048.1"/>
</dbReference>
<keyword evidence="2" id="KW-1185">Reference proteome</keyword>
<reference evidence="1 2" key="1">
    <citation type="submission" date="2023-07" db="EMBL/GenBank/DDBJ databases">
        <title>Genomic Encyclopedia of Type Strains, Phase IV (KMG-IV): sequencing the most valuable type-strain genomes for metagenomic binning, comparative biology and taxonomic classification.</title>
        <authorList>
            <person name="Goeker M."/>
        </authorList>
    </citation>
    <scope>NUCLEOTIDE SEQUENCE [LARGE SCALE GENOMIC DNA]</scope>
    <source>
        <strain evidence="1 2">DSM 1400</strain>
    </source>
</reference>
<proteinExistence type="predicted"/>
<name>A0ABU0JXR8_HATLI</name>
<sequence length="165" mass="18775">MFTTVRQTVFDRPIDMYLENRTGKDMKLFKTELQSGYLYNNPPELIKAGETGHFKGDQTGLVGSSGFATYTVQVENLTTYISIYWSHPEGNYDSIYYGYSSPFGVFFITPKDNLDPNKKPTNQVQNVKDWTNNEYSKQTILTLNPVQLVQSVTYVIQFGLGHTAV</sequence>
<evidence type="ECO:0000313" key="1">
    <source>
        <dbReference type="EMBL" id="MDQ0480953.1"/>
    </source>
</evidence>
<dbReference type="Proteomes" id="UP001224418">
    <property type="component" value="Unassembled WGS sequence"/>
</dbReference>
<protein>
    <submittedName>
        <fullName evidence="1">Uncharacterized protein</fullName>
    </submittedName>
</protein>
<gene>
    <name evidence="1" type="ORF">QOZ93_002704</name>
</gene>
<evidence type="ECO:0000313" key="2">
    <source>
        <dbReference type="Proteomes" id="UP001224418"/>
    </source>
</evidence>
<dbReference type="Gene3D" id="2.60.270.50">
    <property type="match status" value="1"/>
</dbReference>
<organism evidence="1 2">
    <name type="scientific">Hathewaya limosa</name>
    <name type="common">Clostridium limosum</name>
    <dbReference type="NCBI Taxonomy" id="1536"/>
    <lineage>
        <taxon>Bacteria</taxon>
        <taxon>Bacillati</taxon>
        <taxon>Bacillota</taxon>
        <taxon>Clostridia</taxon>
        <taxon>Eubacteriales</taxon>
        <taxon>Clostridiaceae</taxon>
        <taxon>Hathewaya</taxon>
    </lineage>
</organism>
<dbReference type="EMBL" id="JAUSWN010000036">
    <property type="protein sequence ID" value="MDQ0480953.1"/>
    <property type="molecule type" value="Genomic_DNA"/>
</dbReference>